<reference evidence="2 3" key="1">
    <citation type="submission" date="2024-02" db="EMBL/GenBank/DDBJ databases">
        <title>Chromosome-scale genome assembly of the rough periwinkle Littorina saxatilis.</title>
        <authorList>
            <person name="De Jode A."/>
            <person name="Faria R."/>
            <person name="Formenti G."/>
            <person name="Sims Y."/>
            <person name="Smith T.P."/>
            <person name="Tracey A."/>
            <person name="Wood J.M.D."/>
            <person name="Zagrodzka Z.B."/>
            <person name="Johannesson K."/>
            <person name="Butlin R.K."/>
            <person name="Leder E.H."/>
        </authorList>
    </citation>
    <scope>NUCLEOTIDE SEQUENCE [LARGE SCALE GENOMIC DNA]</scope>
    <source>
        <strain evidence="2">Snail1</strain>
        <tissue evidence="2">Muscle</tissue>
    </source>
</reference>
<dbReference type="EMBL" id="JBAMIC010000003">
    <property type="protein sequence ID" value="KAK7109134.1"/>
    <property type="molecule type" value="Genomic_DNA"/>
</dbReference>
<evidence type="ECO:0000256" key="1">
    <source>
        <dbReference type="SAM" id="SignalP"/>
    </source>
</evidence>
<dbReference type="Proteomes" id="UP001374579">
    <property type="component" value="Unassembled WGS sequence"/>
</dbReference>
<gene>
    <name evidence="2" type="ORF">V1264_013233</name>
</gene>
<keyword evidence="3" id="KW-1185">Reference proteome</keyword>
<protein>
    <submittedName>
        <fullName evidence="2">Uncharacterized protein</fullName>
    </submittedName>
</protein>
<feature type="signal peptide" evidence="1">
    <location>
        <begin position="1"/>
        <end position="20"/>
    </location>
</feature>
<evidence type="ECO:0000313" key="2">
    <source>
        <dbReference type="EMBL" id="KAK7109134.1"/>
    </source>
</evidence>
<organism evidence="2 3">
    <name type="scientific">Littorina saxatilis</name>
    <dbReference type="NCBI Taxonomy" id="31220"/>
    <lineage>
        <taxon>Eukaryota</taxon>
        <taxon>Metazoa</taxon>
        <taxon>Spiralia</taxon>
        <taxon>Lophotrochozoa</taxon>
        <taxon>Mollusca</taxon>
        <taxon>Gastropoda</taxon>
        <taxon>Caenogastropoda</taxon>
        <taxon>Littorinimorpha</taxon>
        <taxon>Littorinoidea</taxon>
        <taxon>Littorinidae</taxon>
        <taxon>Littorina</taxon>
    </lineage>
</organism>
<dbReference type="AlphaFoldDB" id="A0AAN9BQ50"/>
<evidence type="ECO:0000313" key="3">
    <source>
        <dbReference type="Proteomes" id="UP001374579"/>
    </source>
</evidence>
<proteinExistence type="predicted"/>
<sequence>MPYLLLCVGVLAALMQSGWATSKVMHGSMNSKCTSWNRTCIREAECFNQTCVCKGTKHGDGLLSCADEGM</sequence>
<keyword evidence="1" id="KW-0732">Signal</keyword>
<name>A0AAN9BQ50_9CAEN</name>
<accession>A0AAN9BQ50</accession>
<comment type="caution">
    <text evidence="2">The sequence shown here is derived from an EMBL/GenBank/DDBJ whole genome shotgun (WGS) entry which is preliminary data.</text>
</comment>
<feature type="chain" id="PRO_5042918942" evidence="1">
    <location>
        <begin position="21"/>
        <end position="70"/>
    </location>
</feature>